<evidence type="ECO:0000259" key="5">
    <source>
        <dbReference type="Pfam" id="PF24391"/>
    </source>
</evidence>
<dbReference type="InterPro" id="IPR056471">
    <property type="entry name" value="HD-CE"/>
</dbReference>
<evidence type="ECO:0000256" key="3">
    <source>
        <dbReference type="ARBA" id="ARBA00022840"/>
    </source>
</evidence>
<dbReference type="Pfam" id="PF24391">
    <property type="entry name" value="HD-CE"/>
    <property type="match status" value="1"/>
</dbReference>
<dbReference type="GO" id="GO:0005524">
    <property type="term" value="F:ATP binding"/>
    <property type="evidence" value="ECO:0007669"/>
    <property type="project" value="UniProtKB-KW"/>
</dbReference>
<evidence type="ECO:0000313" key="7">
    <source>
        <dbReference type="Proteomes" id="UP001221150"/>
    </source>
</evidence>
<name>A0ABT5ZZS5_9ACTN</name>
<feature type="domain" description="HD-CE" evidence="5">
    <location>
        <begin position="46"/>
        <end position="324"/>
    </location>
</feature>
<keyword evidence="2" id="KW-0547">Nucleotide-binding</keyword>
<dbReference type="InterPro" id="IPR020575">
    <property type="entry name" value="Hsp90_N"/>
</dbReference>
<dbReference type="PANTHER" id="PTHR11528">
    <property type="entry name" value="HEAT SHOCK PROTEIN 90 FAMILY MEMBER"/>
    <property type="match status" value="1"/>
</dbReference>
<gene>
    <name evidence="6" type="ORF">P3H78_04470</name>
</gene>
<organism evidence="6 7">
    <name type="scientific">Streptomyces tropicalis</name>
    <dbReference type="NCBI Taxonomy" id="3034234"/>
    <lineage>
        <taxon>Bacteria</taxon>
        <taxon>Bacillati</taxon>
        <taxon>Actinomycetota</taxon>
        <taxon>Actinomycetes</taxon>
        <taxon>Kitasatosporales</taxon>
        <taxon>Streptomycetaceae</taxon>
        <taxon>Streptomyces</taxon>
    </lineage>
</organism>
<proteinExistence type="inferred from homology"/>
<accession>A0ABT5ZZS5</accession>
<evidence type="ECO:0000256" key="1">
    <source>
        <dbReference type="ARBA" id="ARBA00008239"/>
    </source>
</evidence>
<keyword evidence="3 6" id="KW-0067">ATP-binding</keyword>
<dbReference type="Proteomes" id="UP001221150">
    <property type="component" value="Unassembled WGS sequence"/>
</dbReference>
<comment type="similarity">
    <text evidence="1">Belongs to the heat shock protein 90 family.</text>
</comment>
<dbReference type="PRINTS" id="PR00775">
    <property type="entry name" value="HEATSHOCK90"/>
</dbReference>
<dbReference type="InterPro" id="IPR036890">
    <property type="entry name" value="HATPase_C_sf"/>
</dbReference>
<sequence>MTEFPSLAEQYADEACRLAAFGGFNLTQARRELEELLGRIGHYGFFDEYTKHDITHIDAMLKKLDWLVTPQTREAMTPADWLLIVLSVYFHDLGMLVTKDEYERRDESEFSDFCRSTLNTPDAEGRDYSARLTSLSKHEREKFLYQEFVRYNHAARVRKWVEGDSSTNLGASERIVSEVQQLLSSIESVFKEDLAKVCESHHLDDLYDVKKYPVDQYYGSSDLERANVQFAAVLLRTVDLLHITRDRTPSVAFRVFNPSDPISQNEWAKQSAVRAVVAMKGTDKDGIPSDTAPQDAIAIHATFTDENGFFGLTSYLKYAADQLRKSHEWVQRSNSSKGSKYFFPWKVIDTTRVEARGFLTEPFQFTIDQERVLDLLTGHTLYNDTNVVLRELVQNSIDAVRVKHGSSAPQHGEVRIRWNSEERTLEVCDNGTGMTQGVIENNLLRAGSSLYQDPEFRKKNPSFSPISRFGIGVLSTFMVADQVEIITCHPDEEKARQLSLRSVHGQYLVRTLEKNHEVPASIRPHGTIVKLTLRPSAELKNVTKTAQHWIVLPGCNVTVQEDEEAAQTVGYSSVGHALEDSIRHTSPSRASALKKGEIKVVERQNEGMSIAYALRWNEHFREWTFLAAEQRSARKIIHDAALTTGVCVSGIRVEQVTPGFRSIGPIAALANTFGPMSPRTNVARSTLEPTPELSDFVRQCYEAYCRHVIEEIQQLQTERQHSITWATEEAVFIAGPLRKAGSPPLSSTLLREAIQGIPFFLVEEEGVRKRVTVQELRQYDRIETTESAVTEHVEYLLRELPGGTRESVLDLLRAHQNDNSSSSNPILCSRLGRTDEVDELFLSEWEIGEVAGDIGNRTCSVTWFKKTASQRWTPEDVLNSPLDLLERERDSYSGQNATPLVRVPIGEVAVSGFSDNMRGFIAGDTRYLLPGHPWQGMVDVLTSEGAPEDSATRLLLLCWLITQRTGLEEYYSRFSGTRRAFSAAETQETLLRLGLLHLVDWSEFVEIARSGNASVQFFDTRKWQRWGGGYGYFQ</sequence>
<keyword evidence="7" id="KW-1185">Reference proteome</keyword>
<comment type="caution">
    <text evidence="6">The sequence shown here is derived from an EMBL/GenBank/DDBJ whole genome shotgun (WGS) entry which is preliminary data.</text>
</comment>
<dbReference type="SUPFAM" id="SSF55874">
    <property type="entry name" value="ATPase domain of HSP90 chaperone/DNA topoisomerase II/histidine kinase"/>
    <property type="match status" value="1"/>
</dbReference>
<reference evidence="6 7" key="1">
    <citation type="submission" date="2023-03" db="EMBL/GenBank/DDBJ databases">
        <title>Draft genome sequence of Streptomyces sp. K1PA1 isolated from peat swamp forest in Thailand.</title>
        <authorList>
            <person name="Klaysubun C."/>
            <person name="Duangmal K."/>
        </authorList>
    </citation>
    <scope>NUCLEOTIDE SEQUENCE [LARGE SCALE GENOMIC DNA]</scope>
    <source>
        <strain evidence="6 7">K1PA1</strain>
    </source>
</reference>
<keyword evidence="4" id="KW-0143">Chaperone</keyword>
<evidence type="ECO:0000256" key="2">
    <source>
        <dbReference type="ARBA" id="ARBA00022741"/>
    </source>
</evidence>
<dbReference type="InterPro" id="IPR001404">
    <property type="entry name" value="Hsp90_fam"/>
</dbReference>
<protein>
    <submittedName>
        <fullName evidence="6">ATP-binding protein</fullName>
    </submittedName>
</protein>
<dbReference type="Gene3D" id="3.30.565.10">
    <property type="entry name" value="Histidine kinase-like ATPase, C-terminal domain"/>
    <property type="match status" value="1"/>
</dbReference>
<dbReference type="EMBL" id="JARJBB010000002">
    <property type="protein sequence ID" value="MDF3297885.1"/>
    <property type="molecule type" value="Genomic_DNA"/>
</dbReference>
<evidence type="ECO:0000313" key="6">
    <source>
        <dbReference type="EMBL" id="MDF3297885.1"/>
    </source>
</evidence>
<evidence type="ECO:0000256" key="4">
    <source>
        <dbReference type="ARBA" id="ARBA00023186"/>
    </source>
</evidence>
<dbReference type="RefSeq" id="WP_276107437.1">
    <property type="nucleotide sequence ID" value="NZ_JARJBB010000002.1"/>
</dbReference>
<dbReference type="Pfam" id="PF13589">
    <property type="entry name" value="HATPase_c_3"/>
    <property type="match status" value="1"/>
</dbReference>